<dbReference type="RefSeq" id="WP_338249536.1">
    <property type="nucleotide sequence ID" value="NZ_AP028907.1"/>
</dbReference>
<gene>
    <name evidence="1" type="ORF">PABY_18880</name>
</gene>
<name>A0ABN6ZQ15_9CREN</name>
<dbReference type="Proteomes" id="UP001341135">
    <property type="component" value="Chromosome"/>
</dbReference>
<proteinExistence type="predicted"/>
<organism evidence="1 2">
    <name type="scientific">Pyrodictium abyssi</name>
    <dbReference type="NCBI Taxonomy" id="54256"/>
    <lineage>
        <taxon>Archaea</taxon>
        <taxon>Thermoproteota</taxon>
        <taxon>Thermoprotei</taxon>
        <taxon>Desulfurococcales</taxon>
        <taxon>Pyrodictiaceae</taxon>
        <taxon>Pyrodictium</taxon>
    </lineage>
</organism>
<evidence type="ECO:0000313" key="1">
    <source>
        <dbReference type="EMBL" id="BES82321.1"/>
    </source>
</evidence>
<evidence type="ECO:0000313" key="2">
    <source>
        <dbReference type="Proteomes" id="UP001341135"/>
    </source>
</evidence>
<dbReference type="EMBL" id="AP028907">
    <property type="protein sequence ID" value="BES82321.1"/>
    <property type="molecule type" value="Genomic_DNA"/>
</dbReference>
<protein>
    <submittedName>
        <fullName evidence="1">Uncharacterized protein</fullName>
    </submittedName>
</protein>
<accession>A0ABN6ZQ15</accession>
<sequence>MTGLAVNRRRLCPVCGEPGQLELRLGRLTVYVCSREHLELVSRNPGRYVGALPGPIGFLEQHVCPDTEYDEDEDITVYRVGC</sequence>
<reference evidence="1 2" key="1">
    <citation type="submission" date="2023-09" db="EMBL/GenBank/DDBJ databases">
        <title>Pyrofollis japonicus gen. nov. sp. nov., a novel member of the family Pyrodictiaceae isolated from the Iheya North hydrothermal field.</title>
        <authorList>
            <person name="Miyazaki U."/>
            <person name="Sanari M."/>
            <person name="Tame A."/>
            <person name="Kitajima M."/>
            <person name="Okamoto A."/>
            <person name="Sawayama S."/>
            <person name="Miyazaki J."/>
            <person name="Takai K."/>
            <person name="Nakagawa S."/>
        </authorList>
    </citation>
    <scope>NUCLEOTIDE SEQUENCE [LARGE SCALE GENOMIC DNA]</scope>
    <source>
        <strain evidence="1 2">AV2</strain>
    </source>
</reference>
<dbReference type="GeneID" id="89289895"/>
<keyword evidence="2" id="KW-1185">Reference proteome</keyword>